<keyword evidence="3" id="KW-1185">Reference proteome</keyword>
<reference evidence="2" key="2">
    <citation type="submission" date="2023-06" db="EMBL/GenBank/DDBJ databases">
        <authorList>
            <consortium name="Lawrence Berkeley National Laboratory"/>
            <person name="Haridas S."/>
            <person name="Hensen N."/>
            <person name="Bonometti L."/>
            <person name="Westerberg I."/>
            <person name="Brannstrom I.O."/>
            <person name="Guillou S."/>
            <person name="Cros-Aarteil S."/>
            <person name="Calhoun S."/>
            <person name="Kuo A."/>
            <person name="Mondo S."/>
            <person name="Pangilinan J."/>
            <person name="Riley R."/>
            <person name="Labutti K."/>
            <person name="Andreopoulos B."/>
            <person name="Lipzen A."/>
            <person name="Chen C."/>
            <person name="Yanf M."/>
            <person name="Daum C."/>
            <person name="Ng V."/>
            <person name="Clum A."/>
            <person name="Steindorff A."/>
            <person name="Ohm R."/>
            <person name="Martin F."/>
            <person name="Silar P."/>
            <person name="Natvig D."/>
            <person name="Lalanne C."/>
            <person name="Gautier V."/>
            <person name="Ament-Velasquez S.L."/>
            <person name="Kruys A."/>
            <person name="Hutchinson M.I."/>
            <person name="Powell A.J."/>
            <person name="Barry K."/>
            <person name="Miller A.N."/>
            <person name="Grigoriev I.V."/>
            <person name="Debuchy R."/>
            <person name="Gladieux P."/>
            <person name="Thoren M.H."/>
            <person name="Johannesson H."/>
        </authorList>
    </citation>
    <scope>NUCLEOTIDE SEQUENCE</scope>
    <source>
        <strain evidence="2">CBS 955.72</strain>
    </source>
</reference>
<feature type="compositionally biased region" description="Acidic residues" evidence="1">
    <location>
        <begin position="718"/>
        <end position="730"/>
    </location>
</feature>
<dbReference type="EMBL" id="JAUIQD010000002">
    <property type="protein sequence ID" value="KAK3359631.1"/>
    <property type="molecule type" value="Genomic_DNA"/>
</dbReference>
<feature type="region of interest" description="Disordered" evidence="1">
    <location>
        <begin position="714"/>
        <end position="758"/>
    </location>
</feature>
<feature type="compositionally biased region" description="Basic and acidic residues" evidence="1">
    <location>
        <begin position="747"/>
        <end position="758"/>
    </location>
</feature>
<organism evidence="2 3">
    <name type="scientific">Lasiosphaeria hispida</name>
    <dbReference type="NCBI Taxonomy" id="260671"/>
    <lineage>
        <taxon>Eukaryota</taxon>
        <taxon>Fungi</taxon>
        <taxon>Dikarya</taxon>
        <taxon>Ascomycota</taxon>
        <taxon>Pezizomycotina</taxon>
        <taxon>Sordariomycetes</taxon>
        <taxon>Sordariomycetidae</taxon>
        <taxon>Sordariales</taxon>
        <taxon>Lasiosphaeriaceae</taxon>
        <taxon>Lasiosphaeria</taxon>
    </lineage>
</organism>
<name>A0AAJ0MHZ2_9PEZI</name>
<evidence type="ECO:0000313" key="2">
    <source>
        <dbReference type="EMBL" id="KAK3359631.1"/>
    </source>
</evidence>
<protein>
    <submittedName>
        <fullName evidence="2">Uncharacterized protein</fullName>
    </submittedName>
</protein>
<comment type="caution">
    <text evidence="2">The sequence shown here is derived from an EMBL/GenBank/DDBJ whole genome shotgun (WGS) entry which is preliminary data.</text>
</comment>
<gene>
    <name evidence="2" type="ORF">B0T25DRAFT_533451</name>
</gene>
<reference evidence="2" key="1">
    <citation type="journal article" date="2023" name="Mol. Phylogenet. Evol.">
        <title>Genome-scale phylogeny and comparative genomics of the fungal order Sordariales.</title>
        <authorList>
            <person name="Hensen N."/>
            <person name="Bonometti L."/>
            <person name="Westerberg I."/>
            <person name="Brannstrom I.O."/>
            <person name="Guillou S."/>
            <person name="Cros-Aarteil S."/>
            <person name="Calhoun S."/>
            <person name="Haridas S."/>
            <person name="Kuo A."/>
            <person name="Mondo S."/>
            <person name="Pangilinan J."/>
            <person name="Riley R."/>
            <person name="LaButti K."/>
            <person name="Andreopoulos B."/>
            <person name="Lipzen A."/>
            <person name="Chen C."/>
            <person name="Yan M."/>
            <person name="Daum C."/>
            <person name="Ng V."/>
            <person name="Clum A."/>
            <person name="Steindorff A."/>
            <person name="Ohm R.A."/>
            <person name="Martin F."/>
            <person name="Silar P."/>
            <person name="Natvig D.O."/>
            <person name="Lalanne C."/>
            <person name="Gautier V."/>
            <person name="Ament-Velasquez S.L."/>
            <person name="Kruys A."/>
            <person name="Hutchinson M.I."/>
            <person name="Powell A.J."/>
            <person name="Barry K."/>
            <person name="Miller A.N."/>
            <person name="Grigoriev I.V."/>
            <person name="Debuchy R."/>
            <person name="Gladieux P."/>
            <person name="Hiltunen Thoren M."/>
            <person name="Johannesson H."/>
        </authorList>
    </citation>
    <scope>NUCLEOTIDE SEQUENCE</scope>
    <source>
        <strain evidence="2">CBS 955.72</strain>
    </source>
</reference>
<evidence type="ECO:0000256" key="1">
    <source>
        <dbReference type="SAM" id="MobiDB-lite"/>
    </source>
</evidence>
<evidence type="ECO:0000313" key="3">
    <source>
        <dbReference type="Proteomes" id="UP001275084"/>
    </source>
</evidence>
<proteinExistence type="predicted"/>
<dbReference type="Proteomes" id="UP001275084">
    <property type="component" value="Unassembled WGS sequence"/>
</dbReference>
<dbReference type="AlphaFoldDB" id="A0AAJ0MHZ2"/>
<accession>A0AAJ0MHZ2</accession>
<sequence length="786" mass="89736">MLHFSLQLLILRPSRTVELPLDITSPRSVRDHGTMVRFSIHRERPRGSQPLARLDSLPVEILDLIFGHFAPELPAYSSATPRLHDNDRRHNPNKWEGKFFNHVSMLRDLRLVSSRICAAVTPMLLRSVILCSRKQFVLFLRFLLESPHNGVHVRNLAVFVTLNNEYVGERLVKRISKALSSGTFKKKRGGDAGQTEAIDNFMREFKTMESSRRNQKGEGRWYAAEVAELALFCMLREVPLLHRLALQVPLRADTPRWTIAEDGVRHSRPLWDILNAHLGGKIADSGTMSSDHPRVGSSIKELQLRPDPNEHVYREIEHRQHETRLWGSTDILNYRLSQHRHLLEAFPSLHSLKLASCGEVSLVGSEKDGYAHNRIENLSLHNTSEGPRAIANLLAPERTPHLRSLYVRQRPKQRFGEELLKERELEKEGKDLNLCKAIALRADSLRELHLIFDYTFEYEYFVGPGQRLSCLPSLWRLEKLTIQLQLLFGNPHRLYSEPDLVEYLPPNLVELTIRDDWAIDSIAREQRHRSQLDYPITTQIDVVDGLFPNAADDCEYYCSFDKYAPYRTAVQNMLLRLASTKQYGGVDADGQPKGFPHLRSVTFQVLPSKVYRMDGDKEDRKPALQPLEEDLFKDPRRGFFTDPPRWVPLLGKDMWPKEHWELLEATEPHFGEVKAALKGAGVAFDWRGDARVWLDALAAAAEVDDGRKIEVASLGDVKEEEDDDVDVEGEGEGRIETGGGDGEDDEGHGAGEMAKEKRLTRWVSRLKKIKKRSRAVAAEHGNANNE</sequence>